<gene>
    <name evidence="8" type="ORF">VTJ83DRAFT_7597</name>
</gene>
<dbReference type="Gene3D" id="1.10.630.10">
    <property type="entry name" value="Cytochrome P450"/>
    <property type="match status" value="1"/>
</dbReference>
<keyword evidence="6" id="KW-0560">Oxidoreductase</keyword>
<dbReference type="PRINTS" id="PR00385">
    <property type="entry name" value="P450"/>
</dbReference>
<keyword evidence="5 6" id="KW-0408">Iron</keyword>
<dbReference type="GeneID" id="98129080"/>
<keyword evidence="7" id="KW-0472">Membrane</keyword>
<dbReference type="InterPro" id="IPR001128">
    <property type="entry name" value="Cyt_P450"/>
</dbReference>
<evidence type="ECO:0000256" key="3">
    <source>
        <dbReference type="ARBA" id="ARBA00022617"/>
    </source>
</evidence>
<keyword evidence="9" id="KW-1185">Reference proteome</keyword>
<comment type="cofactor">
    <cofactor evidence="1">
        <name>heme</name>
        <dbReference type="ChEBI" id="CHEBI:30413"/>
    </cofactor>
</comment>
<dbReference type="InterPro" id="IPR002401">
    <property type="entry name" value="Cyt_P450_E_grp-I"/>
</dbReference>
<proteinExistence type="inferred from homology"/>
<organism evidence="8 9">
    <name type="scientific">Remersonia thermophila</name>
    <dbReference type="NCBI Taxonomy" id="72144"/>
    <lineage>
        <taxon>Eukaryota</taxon>
        <taxon>Fungi</taxon>
        <taxon>Dikarya</taxon>
        <taxon>Ascomycota</taxon>
        <taxon>Pezizomycotina</taxon>
        <taxon>Sordariomycetes</taxon>
        <taxon>Sordariomycetidae</taxon>
        <taxon>Sordariales</taxon>
        <taxon>Sordariales incertae sedis</taxon>
        <taxon>Remersonia</taxon>
    </lineage>
</organism>
<evidence type="ECO:0008006" key="10">
    <source>
        <dbReference type="Google" id="ProtNLM"/>
    </source>
</evidence>
<evidence type="ECO:0000256" key="4">
    <source>
        <dbReference type="ARBA" id="ARBA00022723"/>
    </source>
</evidence>
<accession>A0ABR4D3Z0</accession>
<evidence type="ECO:0000256" key="6">
    <source>
        <dbReference type="RuleBase" id="RU000461"/>
    </source>
</evidence>
<keyword evidence="7" id="KW-1133">Transmembrane helix</keyword>
<keyword evidence="3 6" id="KW-0349">Heme</keyword>
<dbReference type="InterPro" id="IPR017972">
    <property type="entry name" value="Cyt_P450_CS"/>
</dbReference>
<reference evidence="8 9" key="1">
    <citation type="journal article" date="2024" name="Commun. Biol.">
        <title>Comparative genomic analysis of thermophilic fungi reveals convergent evolutionary adaptations and gene losses.</title>
        <authorList>
            <person name="Steindorff A.S."/>
            <person name="Aguilar-Pontes M.V."/>
            <person name="Robinson A.J."/>
            <person name="Andreopoulos B."/>
            <person name="LaButti K."/>
            <person name="Kuo A."/>
            <person name="Mondo S."/>
            <person name="Riley R."/>
            <person name="Otillar R."/>
            <person name="Haridas S."/>
            <person name="Lipzen A."/>
            <person name="Grimwood J."/>
            <person name="Schmutz J."/>
            <person name="Clum A."/>
            <person name="Reid I.D."/>
            <person name="Moisan M.C."/>
            <person name="Butler G."/>
            <person name="Nguyen T.T.M."/>
            <person name="Dewar K."/>
            <person name="Conant G."/>
            <person name="Drula E."/>
            <person name="Henrissat B."/>
            <person name="Hansel C."/>
            <person name="Singer S."/>
            <person name="Hutchinson M.I."/>
            <person name="de Vries R.P."/>
            <person name="Natvig D.O."/>
            <person name="Powell A.J."/>
            <person name="Tsang A."/>
            <person name="Grigoriev I.V."/>
        </authorList>
    </citation>
    <scope>NUCLEOTIDE SEQUENCE [LARGE SCALE GENOMIC DNA]</scope>
    <source>
        <strain evidence="8 9">ATCC 22073</strain>
    </source>
</reference>
<dbReference type="Proteomes" id="UP001600064">
    <property type="component" value="Unassembled WGS sequence"/>
</dbReference>
<name>A0ABR4D3Z0_9PEZI</name>
<comment type="similarity">
    <text evidence="2 6">Belongs to the cytochrome P450 family.</text>
</comment>
<evidence type="ECO:0000313" key="8">
    <source>
        <dbReference type="EMBL" id="KAL2265087.1"/>
    </source>
</evidence>
<dbReference type="PANTHER" id="PTHR24305:SF232">
    <property type="entry name" value="P450, PUTATIVE (EUROFUNG)-RELATED"/>
    <property type="match status" value="1"/>
</dbReference>
<comment type="caution">
    <text evidence="8">The sequence shown here is derived from an EMBL/GenBank/DDBJ whole genome shotgun (WGS) entry which is preliminary data.</text>
</comment>
<protein>
    <recommendedName>
        <fullName evidence="10">Cytochrome P450</fullName>
    </recommendedName>
</protein>
<dbReference type="PROSITE" id="PS00086">
    <property type="entry name" value="CYTOCHROME_P450"/>
    <property type="match status" value="1"/>
</dbReference>
<keyword evidence="4 6" id="KW-0479">Metal-binding</keyword>
<dbReference type="EMBL" id="JAZGUE010000007">
    <property type="protein sequence ID" value="KAL2265087.1"/>
    <property type="molecule type" value="Genomic_DNA"/>
</dbReference>
<sequence length="532" mass="59700">MAAPIIFVDAWRLLVLAGLLWVALTLVIAVALLTIVAYRIWFHQLSAIPGPRLAAVSNIWLARHVRNGRVRELAKHLHSTYGPIVRVGPGEVWVNSEEGFRKIYGNGYEKSDFYLATALNKPRLNWWLNPQFPDTLDLLSEFDLTRYRLQRRLLGPVYRAHHLKQFEPAIDRVVTHAISELRAIGGDEVDLKTWMHIIAVECLGAVVLSWSPGYIANRSDGGTSTQSYLGWRRKSVFGLFPMITKLSFVSKSLGRAFSNLWGVTFATPKQFKPFFTPVYQRVSRRVTNALRHPARAQGKRDERSDLLTALIKLHKDHPQFTENYLRRMAVTNFGAGHETLCSTLTAAIAMVGCHPGVQSKIAAEVRALRGSIDYDSIDLVPYMQASIKESQRLYPVIGLSLSRKVPLGGTYLHGHFLPTGTAVGCNPTALHRNPDIVGTDPDTYNPERWLQKDGSAQVSRMERINLIWGGGGRTCPGRHLAELIVFKVVAGLLQEFNVEIASMPNEEDMPCYFMAMMTGVKARFIPRPRPID</sequence>
<dbReference type="RefSeq" id="XP_070863814.1">
    <property type="nucleotide sequence ID" value="XM_071014436.1"/>
</dbReference>
<evidence type="ECO:0000256" key="7">
    <source>
        <dbReference type="SAM" id="Phobius"/>
    </source>
</evidence>
<dbReference type="PRINTS" id="PR00463">
    <property type="entry name" value="EP450I"/>
</dbReference>
<dbReference type="InterPro" id="IPR036396">
    <property type="entry name" value="Cyt_P450_sf"/>
</dbReference>
<evidence type="ECO:0000256" key="5">
    <source>
        <dbReference type="ARBA" id="ARBA00023004"/>
    </source>
</evidence>
<evidence type="ECO:0000256" key="2">
    <source>
        <dbReference type="ARBA" id="ARBA00010617"/>
    </source>
</evidence>
<evidence type="ECO:0000313" key="9">
    <source>
        <dbReference type="Proteomes" id="UP001600064"/>
    </source>
</evidence>
<keyword evidence="7" id="KW-0812">Transmembrane</keyword>
<dbReference type="PANTHER" id="PTHR24305">
    <property type="entry name" value="CYTOCHROME P450"/>
    <property type="match status" value="1"/>
</dbReference>
<evidence type="ECO:0000256" key="1">
    <source>
        <dbReference type="ARBA" id="ARBA00001971"/>
    </source>
</evidence>
<dbReference type="SUPFAM" id="SSF48264">
    <property type="entry name" value="Cytochrome P450"/>
    <property type="match status" value="1"/>
</dbReference>
<feature type="transmembrane region" description="Helical" evidence="7">
    <location>
        <begin position="12"/>
        <end position="41"/>
    </location>
</feature>
<dbReference type="InterPro" id="IPR050121">
    <property type="entry name" value="Cytochrome_P450_monoxygenase"/>
</dbReference>
<dbReference type="Pfam" id="PF00067">
    <property type="entry name" value="p450"/>
    <property type="match status" value="1"/>
</dbReference>
<keyword evidence="6" id="KW-0503">Monooxygenase</keyword>